<dbReference type="GeneID" id="14910803"/>
<dbReference type="eggNOG" id="KOG2352">
    <property type="taxonomic scope" value="Eukaryota"/>
</dbReference>
<dbReference type="OrthoDB" id="430254at2759"/>
<dbReference type="SUPFAM" id="SSF53335">
    <property type="entry name" value="S-adenosyl-L-methionine-dependent methyltransferases"/>
    <property type="match status" value="1"/>
</dbReference>
<dbReference type="OMA" id="MSAFQTG"/>
<dbReference type="RefSeq" id="XP_004039904.1">
    <property type="nucleotide sequence ID" value="XM_004039856.1"/>
</dbReference>
<name>G0QJJ9_ICHMU</name>
<comment type="similarity">
    <text evidence="1">Belongs to the methyltransferase superfamily.</text>
</comment>
<dbReference type="EMBL" id="GL983070">
    <property type="protein sequence ID" value="EGR34600.1"/>
    <property type="molecule type" value="Genomic_DNA"/>
</dbReference>
<sequence>MNQYGNPQYWEDRYQRYFKFFQIWHKIKKKSREADPFDWYQRFKGLKNLIQQYITSESVILNVGAGSSSKKEQQFQYIINIQKKELSEELYDEGYLNITNIDISQTVIKNMQEKYSDRGETFKYICMDVKQMEFQQNSFDFVIDKGTLDCILCGESSTINSSKVLSEIYRVLNNKGVYFLISYGLPENRKNILQKPEFQWHVTEYQIPKPTKAITEDSSDKFHYVYICQKDITEEEQQIDEEK</sequence>
<dbReference type="AlphaFoldDB" id="G0QJJ9"/>
<dbReference type="GO" id="GO:0016301">
    <property type="term" value="F:kinase activity"/>
    <property type="evidence" value="ECO:0007669"/>
    <property type="project" value="UniProtKB-KW"/>
</dbReference>
<dbReference type="InterPro" id="IPR051419">
    <property type="entry name" value="Lys/N-term_MeTrsfase_sf"/>
</dbReference>
<accession>G0QJJ9</accession>
<dbReference type="Gene3D" id="3.40.50.150">
    <property type="entry name" value="Vaccinia Virus protein VP39"/>
    <property type="match status" value="1"/>
</dbReference>
<organism evidence="5 6">
    <name type="scientific">Ichthyophthirius multifiliis</name>
    <name type="common">White spot disease agent</name>
    <name type="synonym">Ich</name>
    <dbReference type="NCBI Taxonomy" id="5932"/>
    <lineage>
        <taxon>Eukaryota</taxon>
        <taxon>Sar</taxon>
        <taxon>Alveolata</taxon>
        <taxon>Ciliophora</taxon>
        <taxon>Intramacronucleata</taxon>
        <taxon>Oligohymenophorea</taxon>
        <taxon>Hymenostomatida</taxon>
        <taxon>Ophryoglenina</taxon>
        <taxon>Ichthyophthirius</taxon>
    </lineage>
</organism>
<dbReference type="InterPro" id="IPR013216">
    <property type="entry name" value="Methyltransf_11"/>
</dbReference>
<evidence type="ECO:0000256" key="1">
    <source>
        <dbReference type="ARBA" id="ARBA00008361"/>
    </source>
</evidence>
<gene>
    <name evidence="5" type="ORF">IMG5_005990</name>
</gene>
<keyword evidence="5" id="KW-0418">Kinase</keyword>
<dbReference type="CDD" id="cd02440">
    <property type="entry name" value="AdoMet_MTases"/>
    <property type="match status" value="1"/>
</dbReference>
<keyword evidence="3" id="KW-0808">Transferase</keyword>
<feature type="domain" description="Methyltransferase type 11" evidence="4">
    <location>
        <begin position="87"/>
        <end position="179"/>
    </location>
</feature>
<evidence type="ECO:0000313" key="6">
    <source>
        <dbReference type="Proteomes" id="UP000008983"/>
    </source>
</evidence>
<protein>
    <submittedName>
        <fullName evidence="5">Protein kinase domain protein</fullName>
    </submittedName>
</protein>
<dbReference type="PANTHER" id="PTHR12176:SF79">
    <property type="entry name" value="METHYLTRANSFERASE TYPE 11 DOMAIN-CONTAINING PROTEIN"/>
    <property type="match status" value="1"/>
</dbReference>
<keyword evidence="2" id="KW-0489">Methyltransferase</keyword>
<evidence type="ECO:0000259" key="4">
    <source>
        <dbReference type="Pfam" id="PF08241"/>
    </source>
</evidence>
<evidence type="ECO:0000256" key="2">
    <source>
        <dbReference type="ARBA" id="ARBA00022603"/>
    </source>
</evidence>
<dbReference type="STRING" id="857967.G0QJJ9"/>
<dbReference type="Pfam" id="PF08241">
    <property type="entry name" value="Methyltransf_11"/>
    <property type="match status" value="1"/>
</dbReference>
<keyword evidence="6" id="KW-1185">Reference proteome</keyword>
<dbReference type="PANTHER" id="PTHR12176">
    <property type="entry name" value="SAM-DEPENDENT METHYLTRANSFERASE SUPERFAMILY PROTEIN"/>
    <property type="match status" value="1"/>
</dbReference>
<proteinExistence type="inferred from homology"/>
<dbReference type="GO" id="GO:0032259">
    <property type="term" value="P:methylation"/>
    <property type="evidence" value="ECO:0007669"/>
    <property type="project" value="UniProtKB-KW"/>
</dbReference>
<dbReference type="InParanoid" id="G0QJJ9"/>
<dbReference type="InterPro" id="IPR029063">
    <property type="entry name" value="SAM-dependent_MTases_sf"/>
</dbReference>
<reference evidence="5 6" key="1">
    <citation type="submission" date="2011-07" db="EMBL/GenBank/DDBJ databases">
        <authorList>
            <person name="Coyne R."/>
            <person name="Brami D."/>
            <person name="Johnson J."/>
            <person name="Hostetler J."/>
            <person name="Hannick L."/>
            <person name="Clark T."/>
            <person name="Cassidy-Hanley D."/>
            <person name="Inman J."/>
        </authorList>
    </citation>
    <scope>NUCLEOTIDE SEQUENCE [LARGE SCALE GENOMIC DNA]</scope>
    <source>
        <strain evidence="5 6">G5</strain>
    </source>
</reference>
<evidence type="ECO:0000256" key="3">
    <source>
        <dbReference type="ARBA" id="ARBA00022679"/>
    </source>
</evidence>
<dbReference type="Proteomes" id="UP000008983">
    <property type="component" value="Unassembled WGS sequence"/>
</dbReference>
<dbReference type="GO" id="GO:0008757">
    <property type="term" value="F:S-adenosylmethionine-dependent methyltransferase activity"/>
    <property type="evidence" value="ECO:0007669"/>
    <property type="project" value="InterPro"/>
</dbReference>
<evidence type="ECO:0000313" key="5">
    <source>
        <dbReference type="EMBL" id="EGR34600.1"/>
    </source>
</evidence>